<evidence type="ECO:0000256" key="4">
    <source>
        <dbReference type="PIRSR" id="PIRSR004846-1"/>
    </source>
</evidence>
<dbReference type="NCBIfam" id="TIGR01256">
    <property type="entry name" value="modA"/>
    <property type="match status" value="1"/>
</dbReference>
<protein>
    <submittedName>
        <fullName evidence="6">Molybdate transport system substrate-binding protein</fullName>
    </submittedName>
</protein>
<sequence>MKKILLFLWLMVPQVYAQTVRVAVAANAQFVMEELEAVFEKETGIQLETIINSSGKITTQIQQGAPFDVFLSADMHYPDVLFKEGLTTAAPKIYAYGALVVWTIGATKPTKDLSFLTQPSIKKIALANPKLAPYGVAAQEALTYYRLFDKTQEKWVMGESISQVNQYIVSQVVEVGFTAKSVVLDPSLKDKGTWIEIDPKTYRPIAQGVVLLKKKNVEPSLAARRFYDFLFSKRAHAIFRKFGYRVGGTTQK</sequence>
<dbReference type="EMBL" id="JACIBY010000005">
    <property type="protein sequence ID" value="MBB3838837.1"/>
    <property type="molecule type" value="Genomic_DNA"/>
</dbReference>
<dbReference type="CDD" id="cd13539">
    <property type="entry name" value="PBP2_AvModA"/>
    <property type="match status" value="1"/>
</dbReference>
<evidence type="ECO:0000256" key="1">
    <source>
        <dbReference type="ARBA" id="ARBA00009175"/>
    </source>
</evidence>
<gene>
    <name evidence="6" type="ORF">FHS57_002843</name>
</gene>
<dbReference type="RefSeq" id="WP_183974582.1">
    <property type="nucleotide sequence ID" value="NZ_JACIBY010000005.1"/>
</dbReference>
<feature type="signal peptide" evidence="5">
    <location>
        <begin position="1"/>
        <end position="17"/>
    </location>
</feature>
<feature type="chain" id="PRO_5030680513" evidence="5">
    <location>
        <begin position="18"/>
        <end position="252"/>
    </location>
</feature>
<dbReference type="AlphaFoldDB" id="A0A7W5ZK75"/>
<evidence type="ECO:0000313" key="6">
    <source>
        <dbReference type="EMBL" id="MBB3838837.1"/>
    </source>
</evidence>
<dbReference type="SUPFAM" id="SSF53850">
    <property type="entry name" value="Periplasmic binding protein-like II"/>
    <property type="match status" value="1"/>
</dbReference>
<keyword evidence="7" id="KW-1185">Reference proteome</keyword>
<dbReference type="PIRSF" id="PIRSF004846">
    <property type="entry name" value="ModA"/>
    <property type="match status" value="1"/>
</dbReference>
<keyword evidence="3 5" id="KW-0732">Signal</keyword>
<name>A0A7W5ZK75_9BACT</name>
<keyword evidence="2 4" id="KW-0479">Metal-binding</keyword>
<evidence type="ECO:0000256" key="2">
    <source>
        <dbReference type="ARBA" id="ARBA00022723"/>
    </source>
</evidence>
<feature type="binding site" evidence="4">
    <location>
        <position position="161"/>
    </location>
    <ligand>
        <name>molybdate</name>
        <dbReference type="ChEBI" id="CHEBI:36264"/>
    </ligand>
</feature>
<dbReference type="GO" id="GO:0046872">
    <property type="term" value="F:metal ion binding"/>
    <property type="evidence" value="ECO:0007669"/>
    <property type="project" value="UniProtKB-KW"/>
</dbReference>
<dbReference type="PANTHER" id="PTHR30632:SF14">
    <property type="entry name" value="TUNGSTATE_MOLYBDATE_CHROMATE-BINDING PROTEIN MODA"/>
    <property type="match status" value="1"/>
</dbReference>
<comment type="caution">
    <text evidence="6">The sequence shown here is derived from an EMBL/GenBank/DDBJ whole genome shotgun (WGS) entry which is preliminary data.</text>
</comment>
<keyword evidence="4" id="KW-0500">Molybdenum</keyword>
<dbReference type="Proteomes" id="UP000541352">
    <property type="component" value="Unassembled WGS sequence"/>
</dbReference>
<dbReference type="InterPro" id="IPR005950">
    <property type="entry name" value="ModA"/>
</dbReference>
<dbReference type="InterPro" id="IPR050682">
    <property type="entry name" value="ModA/WtpA"/>
</dbReference>
<comment type="similarity">
    <text evidence="1">Belongs to the bacterial solute-binding protein ModA family.</text>
</comment>
<evidence type="ECO:0000256" key="5">
    <source>
        <dbReference type="SAM" id="SignalP"/>
    </source>
</evidence>
<dbReference type="Pfam" id="PF13531">
    <property type="entry name" value="SBP_bac_11"/>
    <property type="match status" value="1"/>
</dbReference>
<feature type="binding site" evidence="4">
    <location>
        <position position="54"/>
    </location>
    <ligand>
        <name>molybdate</name>
        <dbReference type="ChEBI" id="CHEBI:36264"/>
    </ligand>
</feature>
<dbReference type="GO" id="GO:0015689">
    <property type="term" value="P:molybdate ion transport"/>
    <property type="evidence" value="ECO:0007669"/>
    <property type="project" value="InterPro"/>
</dbReference>
<dbReference type="PANTHER" id="PTHR30632">
    <property type="entry name" value="MOLYBDATE-BINDING PERIPLASMIC PROTEIN"/>
    <property type="match status" value="1"/>
</dbReference>
<accession>A0A7W5ZK75</accession>
<organism evidence="6 7">
    <name type="scientific">Runella defluvii</name>
    <dbReference type="NCBI Taxonomy" id="370973"/>
    <lineage>
        <taxon>Bacteria</taxon>
        <taxon>Pseudomonadati</taxon>
        <taxon>Bacteroidota</taxon>
        <taxon>Cytophagia</taxon>
        <taxon>Cytophagales</taxon>
        <taxon>Spirosomataceae</taxon>
        <taxon>Runella</taxon>
    </lineage>
</organism>
<reference evidence="6 7" key="1">
    <citation type="submission" date="2020-08" db="EMBL/GenBank/DDBJ databases">
        <title>Genomic Encyclopedia of Type Strains, Phase IV (KMG-IV): sequencing the most valuable type-strain genomes for metagenomic binning, comparative biology and taxonomic classification.</title>
        <authorList>
            <person name="Goeker M."/>
        </authorList>
    </citation>
    <scope>NUCLEOTIDE SEQUENCE [LARGE SCALE GENOMIC DNA]</scope>
    <source>
        <strain evidence="6 7">DSM 17976</strain>
    </source>
</reference>
<dbReference type="GO" id="GO:0030973">
    <property type="term" value="F:molybdate ion binding"/>
    <property type="evidence" value="ECO:0007669"/>
    <property type="project" value="InterPro"/>
</dbReference>
<dbReference type="Gene3D" id="3.40.190.10">
    <property type="entry name" value="Periplasmic binding protein-like II"/>
    <property type="match status" value="2"/>
</dbReference>
<dbReference type="InterPro" id="IPR044084">
    <property type="entry name" value="AvModA-like_subst-bd"/>
</dbReference>
<proteinExistence type="inferred from homology"/>
<evidence type="ECO:0000313" key="7">
    <source>
        <dbReference type="Proteomes" id="UP000541352"/>
    </source>
</evidence>
<evidence type="ECO:0000256" key="3">
    <source>
        <dbReference type="ARBA" id="ARBA00022729"/>
    </source>
</evidence>